<accession>A0AAD6Y5K8</accession>
<proteinExistence type="predicted"/>
<name>A0AAD6Y5K8_9AGAR</name>
<protein>
    <submittedName>
        <fullName evidence="2">Uncharacterized protein</fullName>
    </submittedName>
</protein>
<feature type="compositionally biased region" description="Low complexity" evidence="1">
    <location>
        <begin position="105"/>
        <end position="114"/>
    </location>
</feature>
<dbReference type="AlphaFoldDB" id="A0AAD6Y5K8"/>
<keyword evidence="3" id="KW-1185">Reference proteome</keyword>
<dbReference type="Proteomes" id="UP001219525">
    <property type="component" value="Unassembled WGS sequence"/>
</dbReference>
<evidence type="ECO:0000313" key="3">
    <source>
        <dbReference type="Proteomes" id="UP001219525"/>
    </source>
</evidence>
<evidence type="ECO:0000256" key="1">
    <source>
        <dbReference type="SAM" id="MobiDB-lite"/>
    </source>
</evidence>
<evidence type="ECO:0000313" key="2">
    <source>
        <dbReference type="EMBL" id="KAJ7200423.1"/>
    </source>
</evidence>
<organism evidence="2 3">
    <name type="scientific">Mycena pura</name>
    <dbReference type="NCBI Taxonomy" id="153505"/>
    <lineage>
        <taxon>Eukaryota</taxon>
        <taxon>Fungi</taxon>
        <taxon>Dikarya</taxon>
        <taxon>Basidiomycota</taxon>
        <taxon>Agaricomycotina</taxon>
        <taxon>Agaricomycetes</taxon>
        <taxon>Agaricomycetidae</taxon>
        <taxon>Agaricales</taxon>
        <taxon>Marasmiineae</taxon>
        <taxon>Mycenaceae</taxon>
        <taxon>Mycena</taxon>
    </lineage>
</organism>
<reference evidence="2" key="1">
    <citation type="submission" date="2023-03" db="EMBL/GenBank/DDBJ databases">
        <title>Massive genome expansion in bonnet fungi (Mycena s.s.) driven by repeated elements and novel gene families across ecological guilds.</title>
        <authorList>
            <consortium name="Lawrence Berkeley National Laboratory"/>
            <person name="Harder C.B."/>
            <person name="Miyauchi S."/>
            <person name="Viragh M."/>
            <person name="Kuo A."/>
            <person name="Thoen E."/>
            <person name="Andreopoulos B."/>
            <person name="Lu D."/>
            <person name="Skrede I."/>
            <person name="Drula E."/>
            <person name="Henrissat B."/>
            <person name="Morin E."/>
            <person name="Kohler A."/>
            <person name="Barry K."/>
            <person name="LaButti K."/>
            <person name="Morin E."/>
            <person name="Salamov A."/>
            <person name="Lipzen A."/>
            <person name="Mereny Z."/>
            <person name="Hegedus B."/>
            <person name="Baldrian P."/>
            <person name="Stursova M."/>
            <person name="Weitz H."/>
            <person name="Taylor A."/>
            <person name="Grigoriev I.V."/>
            <person name="Nagy L.G."/>
            <person name="Martin F."/>
            <person name="Kauserud H."/>
        </authorList>
    </citation>
    <scope>NUCLEOTIDE SEQUENCE</scope>
    <source>
        <strain evidence="2">9144</strain>
    </source>
</reference>
<comment type="caution">
    <text evidence="2">The sequence shown here is derived from an EMBL/GenBank/DDBJ whole genome shotgun (WGS) entry which is preliminary data.</text>
</comment>
<feature type="compositionally biased region" description="Basic residues" evidence="1">
    <location>
        <begin position="191"/>
        <end position="203"/>
    </location>
</feature>
<gene>
    <name evidence="2" type="ORF">GGX14DRAFT_660458</name>
</gene>
<feature type="region of interest" description="Disordered" evidence="1">
    <location>
        <begin position="1"/>
        <end position="246"/>
    </location>
</feature>
<dbReference type="EMBL" id="JARJCW010000063">
    <property type="protein sequence ID" value="KAJ7200423.1"/>
    <property type="molecule type" value="Genomic_DNA"/>
</dbReference>
<sequence>MHQVAPFRSRPRPTVVRHPPRPLKPQREHVPGFPLAPYSVGTGVSAHGDDEDEGPNWIKKTIGSGSAPPRSTTSLPVHTGRRQLAPPCPLPTALPGASPPRMFLSGPAAPERSSSPPPVPLSESPQGASFVVLSPPSESEIAEEERLAQRYAQHNSASSAYHPANLRRSESQAASPERAQLGPQRGASRPHLWRKGASTRKRAAVPGVVAPLTPPPASTHPHSLGRPGHALGSRPHAPALESLGGA</sequence>